<evidence type="ECO:0000256" key="4">
    <source>
        <dbReference type="ARBA" id="ARBA00047645"/>
    </source>
</evidence>
<dbReference type="Proteomes" id="UP000031549">
    <property type="component" value="Unassembled WGS sequence"/>
</dbReference>
<evidence type="ECO:0000259" key="7">
    <source>
        <dbReference type="PROSITE" id="PS51160"/>
    </source>
</evidence>
<feature type="domain" description="Acylphosphatase-like" evidence="7">
    <location>
        <begin position="11"/>
        <end position="97"/>
    </location>
</feature>
<reference evidence="8 9" key="1">
    <citation type="journal article" date="2015" name="Genome Announc.">
        <title>Draft Genome Sequence of Cyanobacterium Hassallia byssoidea Strain VB512170, Isolated from Monuments in India.</title>
        <authorList>
            <person name="Singh D."/>
            <person name="Chandrababunaidu M.M."/>
            <person name="Panda A."/>
            <person name="Sen D."/>
            <person name="Bhattacharyya S."/>
            <person name="Adhikary S.P."/>
            <person name="Tripathy S."/>
        </authorList>
    </citation>
    <scope>NUCLEOTIDE SEQUENCE [LARGE SCALE GENOMIC DNA]</scope>
    <source>
        <strain evidence="8 9">VB512170</strain>
    </source>
</reference>
<gene>
    <name evidence="8" type="ORF">PI95_014040</name>
</gene>
<evidence type="ECO:0000313" key="8">
    <source>
        <dbReference type="EMBL" id="NEU73650.1"/>
    </source>
</evidence>
<proteinExistence type="inferred from homology"/>
<evidence type="ECO:0000313" key="9">
    <source>
        <dbReference type="Proteomes" id="UP000031549"/>
    </source>
</evidence>
<dbReference type="Pfam" id="PF00708">
    <property type="entry name" value="Acylphosphatase"/>
    <property type="match status" value="1"/>
</dbReference>
<comment type="caution">
    <text evidence="8">The sequence shown here is derived from an EMBL/GenBank/DDBJ whole genome shotgun (WGS) entry which is preliminary data.</text>
</comment>
<accession>A0A846HAN8</accession>
<sequence length="100" mass="11167">MESLTASPQICAHVFITGRVQGVGYRYATVDTATQLGLHGWVRNLPDNRVEAVFEGAENVVEEMIRWCHSGPPAAMVQDVVVEYEEPKGLQGFEVRRFSM</sequence>
<dbReference type="InterPro" id="IPR020456">
    <property type="entry name" value="Acylphosphatase"/>
</dbReference>
<keyword evidence="9" id="KW-1185">Reference proteome</keyword>
<dbReference type="InterPro" id="IPR001792">
    <property type="entry name" value="Acylphosphatase-like_dom"/>
</dbReference>
<dbReference type="RefSeq" id="WP_039747772.1">
    <property type="nucleotide sequence ID" value="NZ_JTCM02000026.1"/>
</dbReference>
<dbReference type="EC" id="3.6.1.7" evidence="2 5"/>
<evidence type="ECO:0000256" key="3">
    <source>
        <dbReference type="ARBA" id="ARBA00015991"/>
    </source>
</evidence>
<dbReference type="Gene3D" id="3.30.70.100">
    <property type="match status" value="1"/>
</dbReference>
<name>A0A846HAN8_9CYAN</name>
<evidence type="ECO:0000256" key="5">
    <source>
        <dbReference type="PROSITE-ProRule" id="PRU00520"/>
    </source>
</evidence>
<comment type="similarity">
    <text evidence="1 6">Belongs to the acylphosphatase family.</text>
</comment>
<dbReference type="GO" id="GO:0003998">
    <property type="term" value="F:acylphosphatase activity"/>
    <property type="evidence" value="ECO:0007669"/>
    <property type="project" value="UniProtKB-EC"/>
</dbReference>
<dbReference type="PANTHER" id="PTHR47268:SF4">
    <property type="entry name" value="ACYLPHOSPHATASE"/>
    <property type="match status" value="1"/>
</dbReference>
<organism evidence="8 9">
    <name type="scientific">Hassallia byssoidea VB512170</name>
    <dbReference type="NCBI Taxonomy" id="1304833"/>
    <lineage>
        <taxon>Bacteria</taxon>
        <taxon>Bacillati</taxon>
        <taxon>Cyanobacteriota</taxon>
        <taxon>Cyanophyceae</taxon>
        <taxon>Nostocales</taxon>
        <taxon>Tolypothrichaceae</taxon>
        <taxon>Hassallia</taxon>
    </lineage>
</organism>
<evidence type="ECO:0000256" key="2">
    <source>
        <dbReference type="ARBA" id="ARBA00012150"/>
    </source>
</evidence>
<protein>
    <recommendedName>
        <fullName evidence="3 5">acylphosphatase</fullName>
        <ecNumber evidence="2 5">3.6.1.7</ecNumber>
    </recommendedName>
</protein>
<dbReference type="EMBL" id="JTCM02000026">
    <property type="protein sequence ID" value="NEU73650.1"/>
    <property type="molecule type" value="Genomic_DNA"/>
</dbReference>
<dbReference type="PANTHER" id="PTHR47268">
    <property type="entry name" value="ACYLPHOSPHATASE"/>
    <property type="match status" value="1"/>
</dbReference>
<keyword evidence="5 8" id="KW-0378">Hydrolase</keyword>
<evidence type="ECO:0000256" key="1">
    <source>
        <dbReference type="ARBA" id="ARBA00005614"/>
    </source>
</evidence>
<dbReference type="AlphaFoldDB" id="A0A846HAN8"/>
<evidence type="ECO:0000256" key="6">
    <source>
        <dbReference type="RuleBase" id="RU004168"/>
    </source>
</evidence>
<comment type="catalytic activity">
    <reaction evidence="4 5">
        <text>an acyl phosphate + H2O = a carboxylate + phosphate + H(+)</text>
        <dbReference type="Rhea" id="RHEA:14965"/>
        <dbReference type="ChEBI" id="CHEBI:15377"/>
        <dbReference type="ChEBI" id="CHEBI:15378"/>
        <dbReference type="ChEBI" id="CHEBI:29067"/>
        <dbReference type="ChEBI" id="CHEBI:43474"/>
        <dbReference type="ChEBI" id="CHEBI:59918"/>
        <dbReference type="EC" id="3.6.1.7"/>
    </reaction>
</comment>
<feature type="active site" evidence="5">
    <location>
        <position position="26"/>
    </location>
</feature>
<dbReference type="InterPro" id="IPR036046">
    <property type="entry name" value="Acylphosphatase-like_dom_sf"/>
</dbReference>
<dbReference type="PROSITE" id="PS51160">
    <property type="entry name" value="ACYLPHOSPHATASE_3"/>
    <property type="match status" value="1"/>
</dbReference>
<feature type="active site" evidence="5">
    <location>
        <position position="44"/>
    </location>
</feature>
<dbReference type="SUPFAM" id="SSF54975">
    <property type="entry name" value="Acylphosphatase/BLUF domain-like"/>
    <property type="match status" value="1"/>
</dbReference>